<organism evidence="1 2">
    <name type="scientific">Petralouisia muris</name>
    <dbReference type="NCBI Taxonomy" id="3032872"/>
    <lineage>
        <taxon>Bacteria</taxon>
        <taxon>Bacillati</taxon>
        <taxon>Bacillota</taxon>
        <taxon>Clostridia</taxon>
        <taxon>Lachnospirales</taxon>
        <taxon>Lachnospiraceae</taxon>
        <taxon>Petralouisia</taxon>
    </lineage>
</organism>
<accession>A0AC61RXL3</accession>
<dbReference type="EMBL" id="SRYA01000015">
    <property type="protein sequence ID" value="TGY96559.1"/>
    <property type="molecule type" value="Genomic_DNA"/>
</dbReference>
<name>A0AC61RXL3_9FIRM</name>
<sequence length="61" mass="6973">MNQISEKELSALNDLLSGEELLIKKFQVLADNCGDAEMKAKFTEISNEHKEHFRSLYSQLS</sequence>
<dbReference type="Proteomes" id="UP000304953">
    <property type="component" value="Unassembled WGS sequence"/>
</dbReference>
<evidence type="ECO:0000313" key="1">
    <source>
        <dbReference type="EMBL" id="TGY96559.1"/>
    </source>
</evidence>
<keyword evidence="2" id="KW-1185">Reference proteome</keyword>
<proteinExistence type="predicted"/>
<comment type="caution">
    <text evidence="1">The sequence shown here is derived from an EMBL/GenBank/DDBJ whole genome shotgun (WGS) entry which is preliminary data.</text>
</comment>
<reference evidence="1" key="1">
    <citation type="submission" date="2019-04" db="EMBL/GenBank/DDBJ databases">
        <title>Microbes associate with the intestines of laboratory mice.</title>
        <authorList>
            <person name="Navarre W."/>
            <person name="Wong E."/>
            <person name="Huang K."/>
            <person name="Tropini C."/>
            <person name="Ng K."/>
            <person name="Yu B."/>
        </authorList>
    </citation>
    <scope>NUCLEOTIDE SEQUENCE</scope>
    <source>
        <strain evidence="1">NM01_1-7b</strain>
    </source>
</reference>
<gene>
    <name evidence="1" type="ORF">E5329_09285</name>
</gene>
<evidence type="ECO:0000313" key="2">
    <source>
        <dbReference type="Proteomes" id="UP000304953"/>
    </source>
</evidence>
<protein>
    <submittedName>
        <fullName evidence="1">Uncharacterized protein</fullName>
    </submittedName>
</protein>